<proteinExistence type="predicted"/>
<dbReference type="PROSITE" id="PS51257">
    <property type="entry name" value="PROKAR_LIPOPROTEIN"/>
    <property type="match status" value="1"/>
</dbReference>
<gene>
    <name evidence="2" type="ORF">U0R10_01330</name>
</gene>
<sequence>MKIIRYISMSLVAAVFVVTSSCDSYLDINVSPNSPTSAPISQVLTSVTVNVGFRGGSDMHRFTSLIAQQFAGQGAAGTQSREYARYLIQPTDVNNLYASLFAGQLADIEYIIANSEKSPHYRGVARILKAYVYSQAVDMWGDLPYSEAFKSPEINQPKLDDDEVIYTKVIELIDQGIADVKATTSALSPGNDETIFLGNRTRWERLANTLKLRLFLHYSAKDPAFAKSKMDALVSSNAIFLSSNADNFQMSFVDAVSSQNSIHQFEISRPDQFFPNKTLVDMMNGTTDPRRPFYFTDFPFGSGTYKGATPVDGQSFAYSRAHTFLRGNLKSAIPATSVNASGAIVAAAAYNNAYTGAAPIRLLTFAEYNFIRAEHALRYGAGASAAEGFFREGIRASMSMVGVSAADQNAYIAAHGNLNATSLEGNIAKIITEKYVANYGVAVEPWNDWRRTGYPALRAVDASVAAMTGGIPRSLFYPDSEVSANTNFKQKSNMLSKVFWDTRP</sequence>
<organism evidence="2 3">
    <name type="scientific">Aquirufa avitistagni</name>
    <dbReference type="NCBI Taxonomy" id="3104728"/>
    <lineage>
        <taxon>Bacteria</taxon>
        <taxon>Pseudomonadati</taxon>
        <taxon>Bacteroidota</taxon>
        <taxon>Cytophagia</taxon>
        <taxon>Cytophagales</taxon>
        <taxon>Flectobacillaceae</taxon>
        <taxon>Aquirufa</taxon>
    </lineage>
</organism>
<evidence type="ECO:0000313" key="2">
    <source>
        <dbReference type="EMBL" id="MFD3393252.1"/>
    </source>
</evidence>
<dbReference type="Gene3D" id="1.25.40.390">
    <property type="match status" value="1"/>
</dbReference>
<dbReference type="Proteomes" id="UP001598138">
    <property type="component" value="Unassembled WGS sequence"/>
</dbReference>
<feature type="chain" id="PRO_5047188110" evidence="1">
    <location>
        <begin position="25"/>
        <end position="504"/>
    </location>
</feature>
<keyword evidence="3" id="KW-1185">Reference proteome</keyword>
<protein>
    <submittedName>
        <fullName evidence="2">SusD/RagB family nutrient-binding outer membrane lipoprotein</fullName>
    </submittedName>
</protein>
<dbReference type="RefSeq" id="WP_377981880.1">
    <property type="nucleotide sequence ID" value="NZ_JBBKXZ010000001.1"/>
</dbReference>
<dbReference type="InterPro" id="IPR041662">
    <property type="entry name" value="SusD-like_2"/>
</dbReference>
<comment type="caution">
    <text evidence="2">The sequence shown here is derived from an EMBL/GenBank/DDBJ whole genome shotgun (WGS) entry which is preliminary data.</text>
</comment>
<keyword evidence="2" id="KW-0449">Lipoprotein</keyword>
<keyword evidence="1" id="KW-0732">Signal</keyword>
<name>A0ABW6D8J9_9BACT</name>
<accession>A0ABW6D8J9</accession>
<dbReference type="InterPro" id="IPR011990">
    <property type="entry name" value="TPR-like_helical_dom_sf"/>
</dbReference>
<dbReference type="EMBL" id="JBBKXZ010000001">
    <property type="protein sequence ID" value="MFD3393252.1"/>
    <property type="molecule type" value="Genomic_DNA"/>
</dbReference>
<reference evidence="2 3" key="1">
    <citation type="submission" date="2024-03" db="EMBL/GenBank/DDBJ databases">
        <title>Aquirufa genome sequencing.</title>
        <authorList>
            <person name="Pitt A."/>
            <person name="Hahn M.W."/>
        </authorList>
    </citation>
    <scope>NUCLEOTIDE SEQUENCE [LARGE SCALE GENOMIC DNA]</scope>
    <source>
        <strain evidence="2 3">OSTEICH-129V</strain>
    </source>
</reference>
<evidence type="ECO:0000256" key="1">
    <source>
        <dbReference type="SAM" id="SignalP"/>
    </source>
</evidence>
<dbReference type="Pfam" id="PF12771">
    <property type="entry name" value="SusD-like_2"/>
    <property type="match status" value="1"/>
</dbReference>
<evidence type="ECO:0000313" key="3">
    <source>
        <dbReference type="Proteomes" id="UP001598138"/>
    </source>
</evidence>
<feature type="signal peptide" evidence="1">
    <location>
        <begin position="1"/>
        <end position="24"/>
    </location>
</feature>
<dbReference type="SUPFAM" id="SSF48452">
    <property type="entry name" value="TPR-like"/>
    <property type="match status" value="1"/>
</dbReference>